<evidence type="ECO:0000313" key="1">
    <source>
        <dbReference type="EMBL" id="TVU09361.1"/>
    </source>
</evidence>
<accession>A0A5J9TFF7</accession>
<organism evidence="1 2">
    <name type="scientific">Eragrostis curvula</name>
    <name type="common">weeping love grass</name>
    <dbReference type="NCBI Taxonomy" id="38414"/>
    <lineage>
        <taxon>Eukaryota</taxon>
        <taxon>Viridiplantae</taxon>
        <taxon>Streptophyta</taxon>
        <taxon>Embryophyta</taxon>
        <taxon>Tracheophyta</taxon>
        <taxon>Spermatophyta</taxon>
        <taxon>Magnoliopsida</taxon>
        <taxon>Liliopsida</taxon>
        <taxon>Poales</taxon>
        <taxon>Poaceae</taxon>
        <taxon>PACMAD clade</taxon>
        <taxon>Chloridoideae</taxon>
        <taxon>Eragrostideae</taxon>
        <taxon>Eragrostidinae</taxon>
        <taxon>Eragrostis</taxon>
    </lineage>
</organism>
<gene>
    <name evidence="1" type="ORF">EJB05_42831</name>
</gene>
<dbReference type="AlphaFoldDB" id="A0A5J9TFF7"/>
<keyword evidence="2" id="KW-1185">Reference proteome</keyword>
<proteinExistence type="predicted"/>
<dbReference type="Proteomes" id="UP000324897">
    <property type="component" value="Chromosome 3"/>
</dbReference>
<name>A0A5J9TFF7_9POAL</name>
<sequence>MGLNLMAWSVIAHSSKGIIGFSERLLRVGLQILHKFHSCGLVQGLFTFVHYNFQYMLLEI</sequence>
<dbReference type="Gramene" id="TVU09361">
    <property type="protein sequence ID" value="TVU09361"/>
    <property type="gene ID" value="EJB05_42831"/>
</dbReference>
<evidence type="ECO:0000313" key="2">
    <source>
        <dbReference type="Proteomes" id="UP000324897"/>
    </source>
</evidence>
<comment type="caution">
    <text evidence="1">The sequence shown here is derived from an EMBL/GenBank/DDBJ whole genome shotgun (WGS) entry which is preliminary data.</text>
</comment>
<protein>
    <submittedName>
        <fullName evidence="1">Uncharacterized protein</fullName>
    </submittedName>
</protein>
<dbReference type="EMBL" id="RWGY01000039">
    <property type="protein sequence ID" value="TVU09361.1"/>
    <property type="molecule type" value="Genomic_DNA"/>
</dbReference>
<feature type="non-terminal residue" evidence="1">
    <location>
        <position position="1"/>
    </location>
</feature>
<reference evidence="1 2" key="1">
    <citation type="journal article" date="2019" name="Sci. Rep.">
        <title>A high-quality genome of Eragrostis curvula grass provides insights into Poaceae evolution and supports new strategies to enhance forage quality.</title>
        <authorList>
            <person name="Carballo J."/>
            <person name="Santos B.A.C.M."/>
            <person name="Zappacosta D."/>
            <person name="Garbus I."/>
            <person name="Selva J.P."/>
            <person name="Gallo C.A."/>
            <person name="Diaz A."/>
            <person name="Albertini E."/>
            <person name="Caccamo M."/>
            <person name="Echenique V."/>
        </authorList>
    </citation>
    <scope>NUCLEOTIDE SEQUENCE [LARGE SCALE GENOMIC DNA]</scope>
    <source>
        <strain evidence="2">cv. Victoria</strain>
        <tissue evidence="1">Leaf</tissue>
    </source>
</reference>